<keyword evidence="4" id="KW-1185">Reference proteome</keyword>
<evidence type="ECO:0000313" key="4">
    <source>
        <dbReference type="Proteomes" id="UP000676409"/>
    </source>
</evidence>
<dbReference type="InterPro" id="IPR035093">
    <property type="entry name" value="RelE/ParE_toxin_dom_sf"/>
</dbReference>
<accession>A0A975FZ24</accession>
<evidence type="ECO:0000313" key="3">
    <source>
        <dbReference type="EMBL" id="QUD87801.1"/>
    </source>
</evidence>
<proteinExistence type="inferred from homology"/>
<dbReference type="KEGG" id="caul:KCG34_22600"/>
<dbReference type="Gene3D" id="3.30.2310.20">
    <property type="entry name" value="RelE-like"/>
    <property type="match status" value="1"/>
</dbReference>
<dbReference type="InterPro" id="IPR051803">
    <property type="entry name" value="TA_system_RelE-like_toxin"/>
</dbReference>
<evidence type="ECO:0000256" key="1">
    <source>
        <dbReference type="ARBA" id="ARBA00006226"/>
    </source>
</evidence>
<keyword evidence="2" id="KW-1277">Toxin-antitoxin system</keyword>
<gene>
    <name evidence="3" type="ORF">KCG34_22600</name>
</gene>
<name>A0A975FZ24_9CAUL</name>
<evidence type="ECO:0000256" key="2">
    <source>
        <dbReference type="ARBA" id="ARBA00022649"/>
    </source>
</evidence>
<dbReference type="Pfam" id="PF05016">
    <property type="entry name" value="ParE_toxin"/>
    <property type="match status" value="1"/>
</dbReference>
<sequence length="97" mass="11374">MMRVRFTSAAEAELAEAVDWFGRRSPAAAKRFLDEFDALTERLAANPRQFPIVEQDARRAGFRHFPYALIFAIRSGEVRVFACFDARRDPVRWRRRI</sequence>
<organism evidence="3 4">
    <name type="scientific">Phenylobacterium montanum</name>
    <dbReference type="NCBI Taxonomy" id="2823693"/>
    <lineage>
        <taxon>Bacteria</taxon>
        <taxon>Pseudomonadati</taxon>
        <taxon>Pseudomonadota</taxon>
        <taxon>Alphaproteobacteria</taxon>
        <taxon>Caulobacterales</taxon>
        <taxon>Caulobacteraceae</taxon>
        <taxon>Phenylobacterium</taxon>
    </lineage>
</organism>
<dbReference type="InterPro" id="IPR007712">
    <property type="entry name" value="RelE/ParE_toxin"/>
</dbReference>
<dbReference type="AlphaFoldDB" id="A0A975FZ24"/>
<dbReference type="PANTHER" id="PTHR33755">
    <property type="entry name" value="TOXIN PARE1-RELATED"/>
    <property type="match status" value="1"/>
</dbReference>
<comment type="similarity">
    <text evidence="1">Belongs to the RelE toxin family.</text>
</comment>
<dbReference type="EMBL" id="CP073078">
    <property type="protein sequence ID" value="QUD87801.1"/>
    <property type="molecule type" value="Genomic_DNA"/>
</dbReference>
<dbReference type="Proteomes" id="UP000676409">
    <property type="component" value="Chromosome"/>
</dbReference>
<reference evidence="3" key="1">
    <citation type="submission" date="2021-04" db="EMBL/GenBank/DDBJ databases">
        <title>The complete genome sequence of Caulobacter sp. S6.</title>
        <authorList>
            <person name="Tang Y."/>
            <person name="Ouyang W."/>
            <person name="Liu Q."/>
            <person name="Huang B."/>
            <person name="Guo Z."/>
            <person name="Lei P."/>
        </authorList>
    </citation>
    <scope>NUCLEOTIDE SEQUENCE</scope>
    <source>
        <strain evidence="3">S6</strain>
    </source>
</reference>
<protein>
    <submittedName>
        <fullName evidence="3">Type II toxin-antitoxin system RelE/ParE family toxin</fullName>
    </submittedName>
</protein>
<dbReference type="PANTHER" id="PTHR33755:SF8">
    <property type="entry name" value="TOXIN PARE2"/>
    <property type="match status" value="1"/>
</dbReference>